<protein>
    <submittedName>
        <fullName evidence="2">Uncharacterized protein</fullName>
    </submittedName>
</protein>
<evidence type="ECO:0000313" key="3">
    <source>
        <dbReference type="Proteomes" id="UP000324832"/>
    </source>
</evidence>
<proteinExistence type="predicted"/>
<sequence length="132" mass="15006">MSTFIAGFICALLLAAVIVLFIAYCMFCKERHKSERFQYDITDTRLSNYEVAQEKNKGNKEVAGVFVLARKSHKQDYSYSKRPDYPEGPVGVQPGMETSRLIEIVSDSSPDTDKRKCVDFNLDPDVPYHSEV</sequence>
<keyword evidence="1" id="KW-0812">Transmembrane</keyword>
<dbReference type="AlphaFoldDB" id="A0A5E4QWT5"/>
<name>A0A5E4QWT5_9NEOP</name>
<gene>
    <name evidence="2" type="ORF">LSINAPIS_LOCUS12375</name>
</gene>
<evidence type="ECO:0000256" key="1">
    <source>
        <dbReference type="SAM" id="Phobius"/>
    </source>
</evidence>
<dbReference type="Proteomes" id="UP000324832">
    <property type="component" value="Unassembled WGS sequence"/>
</dbReference>
<feature type="transmembrane region" description="Helical" evidence="1">
    <location>
        <begin position="6"/>
        <end position="27"/>
    </location>
</feature>
<evidence type="ECO:0000313" key="2">
    <source>
        <dbReference type="EMBL" id="VVD02095.1"/>
    </source>
</evidence>
<keyword evidence="1" id="KW-1133">Transmembrane helix</keyword>
<keyword evidence="1" id="KW-0472">Membrane</keyword>
<keyword evidence="3" id="KW-1185">Reference proteome</keyword>
<reference evidence="2 3" key="1">
    <citation type="submission" date="2017-07" db="EMBL/GenBank/DDBJ databases">
        <authorList>
            <person name="Talla V."/>
            <person name="Backstrom N."/>
        </authorList>
    </citation>
    <scope>NUCLEOTIDE SEQUENCE [LARGE SCALE GENOMIC DNA]</scope>
</reference>
<organism evidence="2 3">
    <name type="scientific">Leptidea sinapis</name>
    <dbReference type="NCBI Taxonomy" id="189913"/>
    <lineage>
        <taxon>Eukaryota</taxon>
        <taxon>Metazoa</taxon>
        <taxon>Ecdysozoa</taxon>
        <taxon>Arthropoda</taxon>
        <taxon>Hexapoda</taxon>
        <taxon>Insecta</taxon>
        <taxon>Pterygota</taxon>
        <taxon>Neoptera</taxon>
        <taxon>Endopterygota</taxon>
        <taxon>Lepidoptera</taxon>
        <taxon>Glossata</taxon>
        <taxon>Ditrysia</taxon>
        <taxon>Papilionoidea</taxon>
        <taxon>Pieridae</taxon>
        <taxon>Dismorphiinae</taxon>
        <taxon>Leptidea</taxon>
    </lineage>
</organism>
<dbReference type="EMBL" id="FZQP02005778">
    <property type="protein sequence ID" value="VVD02095.1"/>
    <property type="molecule type" value="Genomic_DNA"/>
</dbReference>
<accession>A0A5E4QWT5</accession>